<evidence type="ECO:0000313" key="2">
    <source>
        <dbReference type="EMBL" id="PKK68418.1"/>
    </source>
</evidence>
<name>A0A2N1N3I2_9GLOM</name>
<reference evidence="2 3" key="2">
    <citation type="submission" date="2017-10" db="EMBL/GenBank/DDBJ databases">
        <title>Extensive intraspecific genome diversity in a model arbuscular mycorrhizal fungus.</title>
        <authorList>
            <person name="Chen E.C.H."/>
            <person name="Morin E."/>
            <person name="Baudet D."/>
            <person name="Noel J."/>
            <person name="Ndikumana S."/>
            <person name="Charron P."/>
            <person name="St-Onge C."/>
            <person name="Giorgi J."/>
            <person name="Grigoriev I.V."/>
            <person name="Roux C."/>
            <person name="Martin F.M."/>
            <person name="Corradi N."/>
        </authorList>
    </citation>
    <scope>NUCLEOTIDE SEQUENCE [LARGE SCALE GENOMIC DNA]</scope>
    <source>
        <strain evidence="2 3">C2</strain>
    </source>
</reference>
<accession>A0A2N1N3I2</accession>
<dbReference type="VEuPathDB" id="FungiDB:RhiirA1_397243"/>
<gene>
    <name evidence="2" type="ORF">RhiirC2_867279</name>
</gene>
<evidence type="ECO:0000256" key="1">
    <source>
        <dbReference type="SAM" id="MobiDB-lite"/>
    </source>
</evidence>
<reference evidence="2 3" key="1">
    <citation type="submission" date="2016-04" db="EMBL/GenBank/DDBJ databases">
        <title>Genome analyses suggest a sexual origin of heterokaryosis in a supposedly ancient asexual fungus.</title>
        <authorList>
            <person name="Ropars J."/>
            <person name="Sedzielewska K."/>
            <person name="Noel J."/>
            <person name="Charron P."/>
            <person name="Farinelli L."/>
            <person name="Marton T."/>
            <person name="Kruger M."/>
            <person name="Pelin A."/>
            <person name="Brachmann A."/>
            <person name="Corradi N."/>
        </authorList>
    </citation>
    <scope>NUCLEOTIDE SEQUENCE [LARGE SCALE GENOMIC DNA]</scope>
    <source>
        <strain evidence="2 3">C2</strain>
    </source>
</reference>
<dbReference type="EMBL" id="LLXL01000842">
    <property type="protein sequence ID" value="PKK68418.1"/>
    <property type="molecule type" value="Genomic_DNA"/>
</dbReference>
<protein>
    <submittedName>
        <fullName evidence="2">Uncharacterized protein</fullName>
    </submittedName>
</protein>
<sequence>MGIKMSTEDFAKLEGYGAHDEQTKALVLKVAGWEPDGTDNEIAKFLNTDITNGGLIRGIVTCCLDKQKMIMEQEHNEAMAFQQEIINTLTEKVNFLQDKIEQMHIFVAEKDKYIIEKDRRHAELEQQYYANANPRHTLSYQEKPYYEHEDALKFNKHHNKEWNHIRPRHHVTSEPSTPNSINEKSGWENLHIPLSMDLDRKSEMNENHDQMDNKLNAKDKKSTIHESVEQELELEIRDKENDTNGVNESIHSPTTNKDIKYYAGKIRALINMDDQEIVNQINNGKYLAYHLTKCGLSINKGNQYLTLGFFTASDRDSFINNDAISQIFGGKFQPMNHLDKNERHVNIRIEGMEDTVTMEDLSQILKDLEIGEITSVQQRNYNNKNEWSCNLMIKTTKSIKELENLWSLQSPKQSLRRYKFVPLDDKYIKWNKKQPVYLQLKGIQQDQVNPTELADEIAKRNAVYWKTEEGDKGSWVITIAFKNNDARDSAKKDQITINGTKLAWHQLIKDNIHKQEQRTGGFCKICRTKSHDTTQCRHYIVDYIPKSQRRFNNTQKDNRSYEQQPFRGYHQQGKHKVREHQSQTRQYNNNGYGYQRTQPQHYRQQYHREGQRSRQYNNERQHHFNGYNSRPNAFFIFTSNNY</sequence>
<proteinExistence type="predicted"/>
<organism evidence="2 3">
    <name type="scientific">Rhizophagus irregularis</name>
    <dbReference type="NCBI Taxonomy" id="588596"/>
    <lineage>
        <taxon>Eukaryota</taxon>
        <taxon>Fungi</taxon>
        <taxon>Fungi incertae sedis</taxon>
        <taxon>Mucoromycota</taxon>
        <taxon>Glomeromycotina</taxon>
        <taxon>Glomeromycetes</taxon>
        <taxon>Glomerales</taxon>
        <taxon>Glomeraceae</taxon>
        <taxon>Rhizophagus</taxon>
    </lineage>
</organism>
<evidence type="ECO:0000313" key="3">
    <source>
        <dbReference type="Proteomes" id="UP000233469"/>
    </source>
</evidence>
<dbReference type="Proteomes" id="UP000233469">
    <property type="component" value="Unassembled WGS sequence"/>
</dbReference>
<dbReference type="AlphaFoldDB" id="A0A2N1N3I2"/>
<comment type="caution">
    <text evidence="2">The sequence shown here is derived from an EMBL/GenBank/DDBJ whole genome shotgun (WGS) entry which is preliminary data.</text>
</comment>
<feature type="region of interest" description="Disordered" evidence="1">
    <location>
        <begin position="548"/>
        <end position="574"/>
    </location>
</feature>
<dbReference type="VEuPathDB" id="FungiDB:FUN_025159"/>